<keyword evidence="2" id="KW-0472">Membrane</keyword>
<sequence>MAESVSVRMLDPAKPSDEQGDPTEPEETVDFLVPESTQNGSLQKQQPKRIWKKMSKKYVAVGVAVALVVAIAMAIGLGVGLSRRHSRQEKAVGDSCVPDSPAVGSGGPYSRAAVAADAGRCSEIGSDILEKGGSAVDSAIASLLCVGIMNAHSM</sequence>
<evidence type="ECO:0000313" key="3">
    <source>
        <dbReference type="EMBL" id="EEN67962.1"/>
    </source>
</evidence>
<dbReference type="GO" id="GO:0036374">
    <property type="term" value="F:glutathione hydrolase activity"/>
    <property type="evidence" value="ECO:0007669"/>
    <property type="project" value="InterPro"/>
</dbReference>
<feature type="region of interest" description="Disordered" evidence="1">
    <location>
        <begin position="1"/>
        <end position="47"/>
    </location>
</feature>
<dbReference type="InterPro" id="IPR029055">
    <property type="entry name" value="Ntn_hydrolases_N"/>
</dbReference>
<reference evidence="3" key="1">
    <citation type="journal article" date="2008" name="Nature">
        <title>The amphioxus genome and the evolution of the chordate karyotype.</title>
        <authorList>
            <consortium name="US DOE Joint Genome Institute (JGI-PGF)"/>
            <person name="Putnam N.H."/>
            <person name="Butts T."/>
            <person name="Ferrier D.E.K."/>
            <person name="Furlong R.F."/>
            <person name="Hellsten U."/>
            <person name="Kawashima T."/>
            <person name="Robinson-Rechavi M."/>
            <person name="Shoguchi E."/>
            <person name="Terry A."/>
            <person name="Yu J.-K."/>
            <person name="Benito-Gutierrez E.L."/>
            <person name="Dubchak I."/>
            <person name="Garcia-Fernandez J."/>
            <person name="Gibson-Brown J.J."/>
            <person name="Grigoriev I.V."/>
            <person name="Horton A.C."/>
            <person name="de Jong P.J."/>
            <person name="Jurka J."/>
            <person name="Kapitonov V.V."/>
            <person name="Kohara Y."/>
            <person name="Kuroki Y."/>
            <person name="Lindquist E."/>
            <person name="Lucas S."/>
            <person name="Osoegawa K."/>
            <person name="Pennacchio L.A."/>
            <person name="Salamov A.A."/>
            <person name="Satou Y."/>
            <person name="Sauka-Spengler T."/>
            <person name="Schmutz J."/>
            <person name="Shin-I T."/>
            <person name="Toyoda A."/>
            <person name="Bronner-Fraser M."/>
            <person name="Fujiyama A."/>
            <person name="Holland L.Z."/>
            <person name="Holland P.W.H."/>
            <person name="Satoh N."/>
            <person name="Rokhsar D.S."/>
        </authorList>
    </citation>
    <scope>NUCLEOTIDE SEQUENCE [LARGE SCALE GENOMIC DNA]</scope>
    <source>
        <strain evidence="3">S238N-H82</strain>
        <tissue evidence="3">Testes</tissue>
    </source>
</reference>
<feature type="compositionally biased region" description="Polar residues" evidence="1">
    <location>
        <begin position="35"/>
        <end position="45"/>
    </location>
</feature>
<evidence type="ECO:0000256" key="1">
    <source>
        <dbReference type="SAM" id="MobiDB-lite"/>
    </source>
</evidence>
<protein>
    <recommendedName>
        <fullName evidence="4">Gamma-glutamyltransferase</fullName>
    </recommendedName>
</protein>
<dbReference type="eggNOG" id="KOG2410">
    <property type="taxonomic scope" value="Eukaryota"/>
</dbReference>
<dbReference type="SUPFAM" id="SSF56235">
    <property type="entry name" value="N-terminal nucleophile aminohydrolases (Ntn hydrolases)"/>
    <property type="match status" value="1"/>
</dbReference>
<evidence type="ECO:0000256" key="2">
    <source>
        <dbReference type="SAM" id="Phobius"/>
    </source>
</evidence>
<name>C3XV36_BRAFL</name>
<evidence type="ECO:0008006" key="4">
    <source>
        <dbReference type="Google" id="ProtNLM"/>
    </source>
</evidence>
<dbReference type="EMBL" id="GG666468">
    <property type="protein sequence ID" value="EEN67962.1"/>
    <property type="molecule type" value="Genomic_DNA"/>
</dbReference>
<organism>
    <name type="scientific">Branchiostoma floridae</name>
    <name type="common">Florida lancelet</name>
    <name type="synonym">Amphioxus</name>
    <dbReference type="NCBI Taxonomy" id="7739"/>
    <lineage>
        <taxon>Eukaryota</taxon>
        <taxon>Metazoa</taxon>
        <taxon>Chordata</taxon>
        <taxon>Cephalochordata</taxon>
        <taxon>Leptocardii</taxon>
        <taxon>Amphioxiformes</taxon>
        <taxon>Branchiostomatidae</taxon>
        <taxon>Branchiostoma</taxon>
    </lineage>
</organism>
<feature type="non-terminal residue" evidence="3">
    <location>
        <position position="154"/>
    </location>
</feature>
<dbReference type="InParanoid" id="C3XV36"/>
<dbReference type="PANTHER" id="PTHR11686">
    <property type="entry name" value="GAMMA GLUTAMYL TRANSPEPTIDASE"/>
    <property type="match status" value="1"/>
</dbReference>
<proteinExistence type="predicted"/>
<dbReference type="AlphaFoldDB" id="C3XV36"/>
<dbReference type="GO" id="GO:0006751">
    <property type="term" value="P:glutathione catabolic process"/>
    <property type="evidence" value="ECO:0007669"/>
    <property type="project" value="InterPro"/>
</dbReference>
<feature type="transmembrane region" description="Helical" evidence="2">
    <location>
        <begin position="58"/>
        <end position="81"/>
    </location>
</feature>
<dbReference type="InterPro" id="IPR000101">
    <property type="entry name" value="GGT_peptidase"/>
</dbReference>
<accession>C3XV36</accession>
<dbReference type="PANTHER" id="PTHR11686:SF9">
    <property type="entry name" value="RE13973P"/>
    <property type="match status" value="1"/>
</dbReference>
<gene>
    <name evidence="3" type="ORF">BRAFLDRAFT_126418</name>
</gene>
<keyword evidence="2" id="KW-1133">Transmembrane helix</keyword>
<feature type="compositionally biased region" description="Acidic residues" evidence="1">
    <location>
        <begin position="18"/>
        <end position="29"/>
    </location>
</feature>
<keyword evidence="2" id="KW-0812">Transmembrane</keyword>